<organism evidence="3 4">
    <name type="scientific">Tanacetum coccineum</name>
    <dbReference type="NCBI Taxonomy" id="301880"/>
    <lineage>
        <taxon>Eukaryota</taxon>
        <taxon>Viridiplantae</taxon>
        <taxon>Streptophyta</taxon>
        <taxon>Embryophyta</taxon>
        <taxon>Tracheophyta</taxon>
        <taxon>Spermatophyta</taxon>
        <taxon>Magnoliopsida</taxon>
        <taxon>eudicotyledons</taxon>
        <taxon>Gunneridae</taxon>
        <taxon>Pentapetalae</taxon>
        <taxon>asterids</taxon>
        <taxon>campanulids</taxon>
        <taxon>Asterales</taxon>
        <taxon>Asteraceae</taxon>
        <taxon>Asteroideae</taxon>
        <taxon>Anthemideae</taxon>
        <taxon>Anthemidinae</taxon>
        <taxon>Tanacetum</taxon>
    </lineage>
</organism>
<keyword evidence="1" id="KW-0511">Multifunctional enzyme</keyword>
<protein>
    <submittedName>
        <fullName evidence="3">Reverse transcriptase domain-containing protein</fullName>
    </submittedName>
</protein>
<keyword evidence="4" id="KW-1185">Reference proteome</keyword>
<accession>A0ABQ5B4U5</accession>
<proteinExistence type="predicted"/>
<gene>
    <name evidence="3" type="ORF">Tco_0856802</name>
</gene>
<keyword evidence="3" id="KW-0695">RNA-directed DNA polymerase</keyword>
<evidence type="ECO:0000313" key="4">
    <source>
        <dbReference type="Proteomes" id="UP001151760"/>
    </source>
</evidence>
<evidence type="ECO:0000259" key="2">
    <source>
        <dbReference type="Pfam" id="PF17919"/>
    </source>
</evidence>
<dbReference type="Pfam" id="PF17919">
    <property type="entry name" value="RT_RNaseH_2"/>
    <property type="match status" value="1"/>
</dbReference>
<sequence>MLSPSNVLLPLDLLSFQFCYHLLFPVFHPSSSCFLPLITHTLAYALFCGNCSIPLWLIINPTALSTHDPIEDSLNTCKKEYDDGDVDFVQLCVMVQSYGKHLKRKKCSIYRQENPMFPGGSPGGNVDPDIPDKIDAFAKPPITKHGLKYVQKLNGKLASLNRFLAKSAEKSLPFFKTLKKCTKKSDFLWTEEAESAFKQMKELIAKLPKLIAPEEKEELIIYLAASKEAVSVVLMTEREAKQMPIYFVSRALRGPEVKKRTTTSMENLC</sequence>
<name>A0ABQ5B4U5_9ASTR</name>
<dbReference type="Proteomes" id="UP001151760">
    <property type="component" value="Unassembled WGS sequence"/>
</dbReference>
<dbReference type="InterPro" id="IPR043502">
    <property type="entry name" value="DNA/RNA_pol_sf"/>
</dbReference>
<evidence type="ECO:0000256" key="1">
    <source>
        <dbReference type="ARBA" id="ARBA00023268"/>
    </source>
</evidence>
<dbReference type="PANTHER" id="PTHR37984">
    <property type="entry name" value="PROTEIN CBG26694"/>
    <property type="match status" value="1"/>
</dbReference>
<keyword evidence="3" id="KW-0808">Transferase</keyword>
<dbReference type="InterPro" id="IPR043128">
    <property type="entry name" value="Rev_trsase/Diguanyl_cyclase"/>
</dbReference>
<evidence type="ECO:0000313" key="3">
    <source>
        <dbReference type="EMBL" id="GJT09760.1"/>
    </source>
</evidence>
<dbReference type="SUPFAM" id="SSF56672">
    <property type="entry name" value="DNA/RNA polymerases"/>
    <property type="match status" value="1"/>
</dbReference>
<dbReference type="PANTHER" id="PTHR37984:SF5">
    <property type="entry name" value="PROTEIN NYNRIN-LIKE"/>
    <property type="match status" value="1"/>
</dbReference>
<dbReference type="InterPro" id="IPR041577">
    <property type="entry name" value="RT_RNaseH_2"/>
</dbReference>
<feature type="domain" description="Reverse transcriptase/retrotransposon-derived protein RNase H-like" evidence="2">
    <location>
        <begin position="189"/>
        <end position="262"/>
    </location>
</feature>
<dbReference type="InterPro" id="IPR050951">
    <property type="entry name" value="Retrovirus_Pol_polyprotein"/>
</dbReference>
<dbReference type="EMBL" id="BQNB010012934">
    <property type="protein sequence ID" value="GJT09760.1"/>
    <property type="molecule type" value="Genomic_DNA"/>
</dbReference>
<reference evidence="3" key="2">
    <citation type="submission" date="2022-01" db="EMBL/GenBank/DDBJ databases">
        <authorList>
            <person name="Yamashiro T."/>
            <person name="Shiraishi A."/>
            <person name="Satake H."/>
            <person name="Nakayama K."/>
        </authorList>
    </citation>
    <scope>NUCLEOTIDE SEQUENCE</scope>
</reference>
<reference evidence="3" key="1">
    <citation type="journal article" date="2022" name="Int. J. Mol. Sci.">
        <title>Draft Genome of Tanacetum Coccineum: Genomic Comparison of Closely Related Tanacetum-Family Plants.</title>
        <authorList>
            <person name="Yamashiro T."/>
            <person name="Shiraishi A."/>
            <person name="Nakayama K."/>
            <person name="Satake H."/>
        </authorList>
    </citation>
    <scope>NUCLEOTIDE SEQUENCE</scope>
</reference>
<keyword evidence="3" id="KW-0548">Nucleotidyltransferase</keyword>
<dbReference type="Gene3D" id="3.30.70.270">
    <property type="match status" value="1"/>
</dbReference>
<comment type="caution">
    <text evidence="3">The sequence shown here is derived from an EMBL/GenBank/DDBJ whole genome shotgun (WGS) entry which is preliminary data.</text>
</comment>
<dbReference type="GO" id="GO:0003964">
    <property type="term" value="F:RNA-directed DNA polymerase activity"/>
    <property type="evidence" value="ECO:0007669"/>
    <property type="project" value="UniProtKB-KW"/>
</dbReference>